<dbReference type="eggNOG" id="COG4591">
    <property type="taxonomic scope" value="Bacteria"/>
</dbReference>
<comment type="similarity">
    <text evidence="6">Belongs to the ABC-4 integral membrane protein family.</text>
</comment>
<dbReference type="EMBL" id="CP002780">
    <property type="protein sequence ID" value="AEG58787.1"/>
    <property type="molecule type" value="Genomic_DNA"/>
</dbReference>
<dbReference type="OrthoDB" id="9793166at2"/>
<evidence type="ECO:0000256" key="3">
    <source>
        <dbReference type="ARBA" id="ARBA00022692"/>
    </source>
</evidence>
<dbReference type="InterPro" id="IPR003838">
    <property type="entry name" value="ABC3_permease_C"/>
</dbReference>
<dbReference type="HOGENOM" id="CLU_010964_2_1_9"/>
<keyword evidence="5 7" id="KW-0472">Membrane</keyword>
<dbReference type="Proteomes" id="UP000009234">
    <property type="component" value="Chromosome"/>
</dbReference>
<evidence type="ECO:0000259" key="8">
    <source>
        <dbReference type="Pfam" id="PF02687"/>
    </source>
</evidence>
<feature type="transmembrane region" description="Helical" evidence="7">
    <location>
        <begin position="727"/>
        <end position="745"/>
    </location>
</feature>
<keyword evidence="3 7" id="KW-0812">Transmembrane</keyword>
<feature type="transmembrane region" description="Helical" evidence="7">
    <location>
        <begin position="337"/>
        <end position="360"/>
    </location>
</feature>
<feature type="domain" description="MacB-like periplasmic core" evidence="9">
    <location>
        <begin position="21"/>
        <end position="213"/>
    </location>
</feature>
<feature type="transmembrane region" description="Helical" evidence="7">
    <location>
        <begin position="417"/>
        <end position="437"/>
    </location>
</feature>
<evidence type="ECO:0008006" key="12">
    <source>
        <dbReference type="Google" id="ProtNLM"/>
    </source>
</evidence>
<name>F6DS25_DESRL</name>
<feature type="transmembrane region" description="Helical" evidence="7">
    <location>
        <begin position="21"/>
        <end position="44"/>
    </location>
</feature>
<keyword evidence="4 7" id="KW-1133">Transmembrane helix</keyword>
<accession>F6DS25</accession>
<evidence type="ECO:0000256" key="7">
    <source>
        <dbReference type="SAM" id="Phobius"/>
    </source>
</evidence>
<feature type="transmembrane region" description="Helical" evidence="7">
    <location>
        <begin position="242"/>
        <end position="267"/>
    </location>
</feature>
<gene>
    <name evidence="10" type="ordered locus">Desru_0501</name>
</gene>
<evidence type="ECO:0000313" key="11">
    <source>
        <dbReference type="Proteomes" id="UP000009234"/>
    </source>
</evidence>
<reference evidence="11" key="1">
    <citation type="submission" date="2011-05" db="EMBL/GenBank/DDBJ databases">
        <title>Complete sequence of Desulfotomaculum ruminis DSM 2154.</title>
        <authorList>
            <person name="Lucas S."/>
            <person name="Copeland A."/>
            <person name="Lapidus A."/>
            <person name="Cheng J.-F."/>
            <person name="Goodwin L."/>
            <person name="Pitluck S."/>
            <person name="Lu M."/>
            <person name="Detter J.C."/>
            <person name="Han C."/>
            <person name="Tapia R."/>
            <person name="Land M."/>
            <person name="Hauser L."/>
            <person name="Kyrpides N."/>
            <person name="Ivanova N."/>
            <person name="Mikhailova N."/>
            <person name="Pagani I."/>
            <person name="Stams A.J.M."/>
            <person name="Plugge C.M."/>
            <person name="Muyzer G."/>
            <person name="Kuever J."/>
            <person name="Parshina S.N."/>
            <person name="Ivanova A.E."/>
            <person name="Nazina T.N."/>
            <person name="Brambilla E."/>
            <person name="Spring S."/>
            <person name="Klenk H.-P."/>
            <person name="Woyke T."/>
        </authorList>
    </citation>
    <scope>NUCLEOTIDE SEQUENCE [LARGE SCALE GENOMIC DNA]</scope>
    <source>
        <strain evidence="11">ATCC 23193 / DSM 2154 / NCIB 8452 / DL</strain>
    </source>
</reference>
<sequence length="802" mass="88076">MKSYLTLVPKYLKTHQKKTRLVITSVAIAVALVTGIFSMLDFFLQFEKEQVVYDYGNYHLAVTDATAEDKQSIASRVDVQNAGSYISFPRGTLSGKECRLVAMDENLAPNFHVELIDGKYPVAENEMLLEEWAAASLHLKVGDRANITFADSSTKEFTVSGIYGDYGITKAAGTPGVHLSIAGANVVHTEKSNFFIIEFKDGVNINKAQKAMQTSLNLKDGQIERNERLLAIMGYGTSNRAISLYATGAVLFCIVLIAGVVMIYNTFNLSVMERVRQFGLLRCIGASQSQIKRLVKREGLYITLQAIPMGVVAGMLIAFVCSAILKFYNSNLFSNFPLFHISIAGILAGIVIGFLTVSIASSLPARKAARVSPVNAVTGSNEFKISKKKKQGLLMKLFDAELAMGVNNALIKKKTLFLMSCSIAISIAMFLGFQVFIDFMHSSMKTTKPYTPDITLTSEQGLSTGLYKKTAALDGVRKTYGNMFSYVEATFDASRLTNSYKEIMGGITETDNGLFVPPEKSWLISYDKNQLQWAERDLLDGELSEEKLNEQNGVIAIVTHLRNNATFETTTLQLGDKVYIQTPGGTKEMTVMAILRSLPFSSSRLALTTFVTTEKLFTELTGESTFQAINLQLDKSGQEHTVREIKNMIGPSVSLNDQRQKNTETDQTFLTMAVFVYGFVAVIALISVLNIINTMNTSVAAKTRYLGIMRAVGMSGTQLDRMVLTEALTYSLAGYISGCILGIALQKTLIEKFLSEFHILWKLPSLQIGLILIVLLLVTAVSIIGPLKRIKAQGVSEVIGSL</sequence>
<keyword evidence="11" id="KW-1185">Reference proteome</keyword>
<dbReference type="GO" id="GO:0022857">
    <property type="term" value="F:transmembrane transporter activity"/>
    <property type="evidence" value="ECO:0007669"/>
    <property type="project" value="TreeGrafter"/>
</dbReference>
<proteinExistence type="inferred from homology"/>
<dbReference type="STRING" id="696281.Desru_0501"/>
<evidence type="ECO:0000259" key="9">
    <source>
        <dbReference type="Pfam" id="PF12704"/>
    </source>
</evidence>
<dbReference type="Pfam" id="PF12704">
    <property type="entry name" value="MacB_PCD"/>
    <property type="match status" value="1"/>
</dbReference>
<dbReference type="Pfam" id="PF02687">
    <property type="entry name" value="FtsX"/>
    <property type="match status" value="2"/>
</dbReference>
<dbReference type="eggNOG" id="COG0577">
    <property type="taxonomic scope" value="Bacteria"/>
</dbReference>
<comment type="subcellular location">
    <subcellularLocation>
        <location evidence="1">Cell membrane</location>
        <topology evidence="1">Multi-pass membrane protein</topology>
    </subcellularLocation>
</comment>
<evidence type="ECO:0000256" key="6">
    <source>
        <dbReference type="ARBA" id="ARBA00038076"/>
    </source>
</evidence>
<protein>
    <recommendedName>
        <fullName evidence="12">ABC3 transporter permease protein domain-containing protein</fullName>
    </recommendedName>
</protein>
<feature type="transmembrane region" description="Helical" evidence="7">
    <location>
        <begin position="300"/>
        <end position="325"/>
    </location>
</feature>
<evidence type="ECO:0000256" key="1">
    <source>
        <dbReference type="ARBA" id="ARBA00004651"/>
    </source>
</evidence>
<dbReference type="PANTHER" id="PTHR30572:SF4">
    <property type="entry name" value="ABC TRANSPORTER PERMEASE YTRF"/>
    <property type="match status" value="1"/>
</dbReference>
<dbReference type="InterPro" id="IPR025857">
    <property type="entry name" value="MacB_PCD"/>
</dbReference>
<evidence type="ECO:0000313" key="10">
    <source>
        <dbReference type="EMBL" id="AEG58787.1"/>
    </source>
</evidence>
<feature type="transmembrane region" description="Helical" evidence="7">
    <location>
        <begin position="766"/>
        <end position="787"/>
    </location>
</feature>
<dbReference type="KEGG" id="dru:Desru_0501"/>
<feature type="domain" description="ABC3 transporter permease C-terminal" evidence="8">
    <location>
        <begin position="679"/>
        <end position="791"/>
    </location>
</feature>
<dbReference type="RefSeq" id="WP_013840562.1">
    <property type="nucleotide sequence ID" value="NC_015589.1"/>
</dbReference>
<evidence type="ECO:0000256" key="5">
    <source>
        <dbReference type="ARBA" id="ARBA00023136"/>
    </source>
</evidence>
<keyword evidence="2" id="KW-1003">Cell membrane</keyword>
<dbReference type="AlphaFoldDB" id="F6DS25"/>
<evidence type="ECO:0000256" key="2">
    <source>
        <dbReference type="ARBA" id="ARBA00022475"/>
    </source>
</evidence>
<feature type="domain" description="ABC3 transporter permease C-terminal" evidence="8">
    <location>
        <begin position="250"/>
        <end position="373"/>
    </location>
</feature>
<dbReference type="GO" id="GO:0005886">
    <property type="term" value="C:plasma membrane"/>
    <property type="evidence" value="ECO:0007669"/>
    <property type="project" value="UniProtKB-SubCell"/>
</dbReference>
<reference evidence="10 11" key="2">
    <citation type="journal article" date="2012" name="Stand. Genomic Sci.">
        <title>Complete genome sequence of the sulfate-reducing firmicute Desulfotomaculum ruminis type strain (DL(T)).</title>
        <authorList>
            <person name="Spring S."/>
            <person name="Visser M."/>
            <person name="Lu M."/>
            <person name="Copeland A."/>
            <person name="Lapidus A."/>
            <person name="Lucas S."/>
            <person name="Cheng J.F."/>
            <person name="Han C."/>
            <person name="Tapia R."/>
            <person name="Goodwin L.A."/>
            <person name="Pitluck S."/>
            <person name="Ivanova N."/>
            <person name="Land M."/>
            <person name="Hauser L."/>
            <person name="Larimer F."/>
            <person name="Rohde M."/>
            <person name="Goker M."/>
            <person name="Detter J.C."/>
            <person name="Kyrpides N.C."/>
            <person name="Woyke T."/>
            <person name="Schaap P.J."/>
            <person name="Plugge C.M."/>
            <person name="Muyzer G."/>
            <person name="Kuever J."/>
            <person name="Pereira I.A."/>
            <person name="Parshina S.N."/>
            <person name="Bernier-Latmani R."/>
            <person name="Stams A.J."/>
            <person name="Klenk H.P."/>
        </authorList>
    </citation>
    <scope>NUCLEOTIDE SEQUENCE [LARGE SCALE GENOMIC DNA]</scope>
    <source>
        <strain evidence="11">ATCC 23193 / DSM 2154 / NCIB 8452 / DL</strain>
    </source>
</reference>
<feature type="transmembrane region" description="Helical" evidence="7">
    <location>
        <begin position="669"/>
        <end position="692"/>
    </location>
</feature>
<evidence type="ECO:0000256" key="4">
    <source>
        <dbReference type="ARBA" id="ARBA00022989"/>
    </source>
</evidence>
<dbReference type="InterPro" id="IPR050250">
    <property type="entry name" value="Macrolide_Exporter_MacB"/>
</dbReference>
<organism evidence="10 11">
    <name type="scientific">Desulforamulus ruminis (strain ATCC 23193 / DSM 2154 / NCIMB 8452 / DL)</name>
    <name type="common">Desulfotomaculum ruminis</name>
    <dbReference type="NCBI Taxonomy" id="696281"/>
    <lineage>
        <taxon>Bacteria</taxon>
        <taxon>Bacillati</taxon>
        <taxon>Bacillota</taxon>
        <taxon>Clostridia</taxon>
        <taxon>Eubacteriales</taxon>
        <taxon>Peptococcaceae</taxon>
        <taxon>Desulforamulus</taxon>
    </lineage>
</organism>
<dbReference type="PANTHER" id="PTHR30572">
    <property type="entry name" value="MEMBRANE COMPONENT OF TRANSPORTER-RELATED"/>
    <property type="match status" value="1"/>
</dbReference>